<dbReference type="EMBL" id="JAASRM010000001">
    <property type="protein sequence ID" value="NIK90218.1"/>
    <property type="molecule type" value="Genomic_DNA"/>
</dbReference>
<dbReference type="InterPro" id="IPR001310">
    <property type="entry name" value="Histidine_triad_HIT"/>
</dbReference>
<dbReference type="InterPro" id="IPR039384">
    <property type="entry name" value="HINT"/>
</dbReference>
<dbReference type="SUPFAM" id="SSF54197">
    <property type="entry name" value="HIT-like"/>
    <property type="match status" value="1"/>
</dbReference>
<dbReference type="PROSITE" id="PS51084">
    <property type="entry name" value="HIT_2"/>
    <property type="match status" value="1"/>
</dbReference>
<organism evidence="5 6">
    <name type="scientific">Rhizomicrobium palustre</name>
    <dbReference type="NCBI Taxonomy" id="189966"/>
    <lineage>
        <taxon>Bacteria</taxon>
        <taxon>Pseudomonadati</taxon>
        <taxon>Pseudomonadota</taxon>
        <taxon>Alphaproteobacteria</taxon>
        <taxon>Micropepsales</taxon>
        <taxon>Micropepsaceae</taxon>
        <taxon>Rhizomicrobium</taxon>
    </lineage>
</organism>
<dbReference type="PANTHER" id="PTHR46648:SF1">
    <property type="entry name" value="ADENOSINE 5'-MONOPHOSPHORAMIDASE HNT1"/>
    <property type="match status" value="1"/>
</dbReference>
<evidence type="ECO:0000313" key="5">
    <source>
        <dbReference type="EMBL" id="NIK90218.1"/>
    </source>
</evidence>
<dbReference type="GO" id="GO:0003824">
    <property type="term" value="F:catalytic activity"/>
    <property type="evidence" value="ECO:0007669"/>
    <property type="project" value="InterPro"/>
</dbReference>
<dbReference type="AlphaFoldDB" id="A0A846N2Q9"/>
<dbReference type="CDD" id="cd01277">
    <property type="entry name" value="HINT_subgroup"/>
    <property type="match status" value="1"/>
</dbReference>
<accession>A0A846N2Q9</accession>
<dbReference type="Gene3D" id="3.30.428.10">
    <property type="entry name" value="HIT-like"/>
    <property type="match status" value="1"/>
</dbReference>
<reference evidence="5 6" key="1">
    <citation type="submission" date="2020-03" db="EMBL/GenBank/DDBJ databases">
        <title>Genomic Encyclopedia of Type Strains, Phase IV (KMG-IV): sequencing the most valuable type-strain genomes for metagenomic binning, comparative biology and taxonomic classification.</title>
        <authorList>
            <person name="Goeker M."/>
        </authorList>
    </citation>
    <scope>NUCLEOTIDE SEQUENCE [LARGE SCALE GENOMIC DNA]</scope>
    <source>
        <strain evidence="5 6">DSM 19867</strain>
    </source>
</reference>
<comment type="caution">
    <text evidence="5">The sequence shown here is derived from an EMBL/GenBank/DDBJ whole genome shotgun (WGS) entry which is preliminary data.</text>
</comment>
<dbReference type="RefSeq" id="WP_167084584.1">
    <property type="nucleotide sequence ID" value="NZ_BAAADC010000001.1"/>
</dbReference>
<feature type="domain" description="HIT" evidence="4">
    <location>
        <begin position="8"/>
        <end position="116"/>
    </location>
</feature>
<dbReference type="GO" id="GO:0009117">
    <property type="term" value="P:nucleotide metabolic process"/>
    <property type="evidence" value="ECO:0007669"/>
    <property type="project" value="TreeGrafter"/>
</dbReference>
<evidence type="ECO:0000256" key="3">
    <source>
        <dbReference type="PROSITE-ProRule" id="PRU00464"/>
    </source>
</evidence>
<dbReference type="InterPro" id="IPR036265">
    <property type="entry name" value="HIT-like_sf"/>
</dbReference>
<feature type="short sequence motif" description="Histidine triad motif" evidence="2 3">
    <location>
        <begin position="100"/>
        <end position="104"/>
    </location>
</feature>
<feature type="active site" description="Tele-AMP-histidine intermediate" evidence="1">
    <location>
        <position position="102"/>
    </location>
</feature>
<keyword evidence="6" id="KW-1185">Reference proteome</keyword>
<dbReference type="InterPro" id="IPR011146">
    <property type="entry name" value="HIT-like"/>
</dbReference>
<evidence type="ECO:0000259" key="4">
    <source>
        <dbReference type="PROSITE" id="PS51084"/>
    </source>
</evidence>
<evidence type="ECO:0000256" key="1">
    <source>
        <dbReference type="PIRSR" id="PIRSR601310-1"/>
    </source>
</evidence>
<evidence type="ECO:0000313" key="6">
    <source>
        <dbReference type="Proteomes" id="UP000570514"/>
    </source>
</evidence>
<proteinExistence type="predicted"/>
<evidence type="ECO:0000256" key="2">
    <source>
        <dbReference type="PIRSR" id="PIRSR601310-3"/>
    </source>
</evidence>
<dbReference type="PRINTS" id="PR00332">
    <property type="entry name" value="HISTRIAD"/>
</dbReference>
<dbReference type="Proteomes" id="UP000570514">
    <property type="component" value="Unassembled WGS sequence"/>
</dbReference>
<dbReference type="PANTHER" id="PTHR46648">
    <property type="entry name" value="HIT FAMILY PROTEIN 1"/>
    <property type="match status" value="1"/>
</dbReference>
<gene>
    <name evidence="5" type="ORF">FHS83_003536</name>
</gene>
<dbReference type="Pfam" id="PF01230">
    <property type="entry name" value="HIT"/>
    <property type="match status" value="1"/>
</dbReference>
<protein>
    <submittedName>
        <fullName evidence="5">Histidine triad (HIT) family protein</fullName>
    </submittedName>
</protein>
<name>A0A846N2Q9_9PROT</name>
<sequence length="140" mass="15330">MPYDRTNIFAKILRGDIPCVKVYEDDHTLAFMDVMPQAEGHTLVVPKEDAENIFELSPDSAAHVMRTAQKVAKAVKTATGASGVMLMQLNGKAAGQSVFHIHMHVIPRQHGLELGFHERDMVSADVLEPIAARIRAALSS</sequence>